<dbReference type="PANTHER" id="PTHR34387:SF2">
    <property type="entry name" value="SLR1258 PROTEIN"/>
    <property type="match status" value="1"/>
</dbReference>
<protein>
    <submittedName>
        <fullName evidence="1">SIMPL domain-containing protein</fullName>
    </submittedName>
</protein>
<sequence>MNSSATVEVPADQIAFNIDINAEASTPQQAYSMHKKREQVLLDLLKKHNIEEANIDFEPIGISRVNLRHEEQEEVIRTSQSVTLTFSEFDKYEEIQLTLIENDYDNFSGNFMSSKMEEGKDEALKQALQTAREKAEIIARESGLTLTDIQNINFSYHQRPPRPMDLMASYAKAESGSLVSEYDQAVSVSAQISVNYGFTAD</sequence>
<keyword evidence="2" id="KW-1185">Reference proteome</keyword>
<comment type="caution">
    <text evidence="1">The sequence shown here is derived from an EMBL/GenBank/DDBJ whole genome shotgun (WGS) entry which is preliminary data.</text>
</comment>
<dbReference type="PANTHER" id="PTHR34387">
    <property type="entry name" value="SLR1258 PROTEIN"/>
    <property type="match status" value="1"/>
</dbReference>
<name>A0ABT3PR68_9BACT</name>
<dbReference type="Gene3D" id="3.30.70.2970">
    <property type="entry name" value="Protein of unknown function (DUF541), domain 2"/>
    <property type="match status" value="1"/>
</dbReference>
<dbReference type="EMBL" id="JAGGJA010000012">
    <property type="protein sequence ID" value="MCW9708355.1"/>
    <property type="molecule type" value="Genomic_DNA"/>
</dbReference>
<dbReference type="Pfam" id="PF04402">
    <property type="entry name" value="SIMPL"/>
    <property type="match status" value="1"/>
</dbReference>
<reference evidence="1 2" key="1">
    <citation type="submission" date="2021-03" db="EMBL/GenBank/DDBJ databases">
        <title>Aliifodinibius sp. nov., a new bacterium isolated from saline soil.</title>
        <authorList>
            <person name="Galisteo C."/>
            <person name="De La Haba R."/>
            <person name="Sanchez-Porro C."/>
            <person name="Ventosa A."/>
        </authorList>
    </citation>
    <scope>NUCLEOTIDE SEQUENCE [LARGE SCALE GENOMIC DNA]</scope>
    <source>
        <strain evidence="1 2">1BSP15-2V2</strain>
    </source>
</reference>
<accession>A0ABT3PR68</accession>
<proteinExistence type="predicted"/>
<dbReference type="InterPro" id="IPR052022">
    <property type="entry name" value="26kDa_periplasmic_antigen"/>
</dbReference>
<gene>
    <name evidence="1" type="ORF">J6I44_15925</name>
</gene>
<dbReference type="Gene3D" id="3.30.110.170">
    <property type="entry name" value="Protein of unknown function (DUF541), domain 1"/>
    <property type="match status" value="1"/>
</dbReference>
<evidence type="ECO:0000313" key="2">
    <source>
        <dbReference type="Proteomes" id="UP001207918"/>
    </source>
</evidence>
<dbReference type="InterPro" id="IPR007497">
    <property type="entry name" value="SIMPL/DUF541"/>
</dbReference>
<dbReference type="Proteomes" id="UP001207918">
    <property type="component" value="Unassembled WGS sequence"/>
</dbReference>
<evidence type="ECO:0000313" key="1">
    <source>
        <dbReference type="EMBL" id="MCW9708355.1"/>
    </source>
</evidence>
<organism evidence="1 2">
    <name type="scientific">Fodinibius salsisoli</name>
    <dbReference type="NCBI Taxonomy" id="2820877"/>
    <lineage>
        <taxon>Bacteria</taxon>
        <taxon>Pseudomonadati</taxon>
        <taxon>Balneolota</taxon>
        <taxon>Balneolia</taxon>
        <taxon>Balneolales</taxon>
        <taxon>Balneolaceae</taxon>
        <taxon>Fodinibius</taxon>
    </lineage>
</organism>